<protein>
    <recommendedName>
        <fullName evidence="3">Metal binding domain of Ada</fullName>
    </recommendedName>
</protein>
<organism evidence="1 2">
    <name type="scientific">Roseivivax halotolerans</name>
    <dbReference type="NCBI Taxonomy" id="93684"/>
    <lineage>
        <taxon>Bacteria</taxon>
        <taxon>Pseudomonadati</taxon>
        <taxon>Pseudomonadota</taxon>
        <taxon>Alphaproteobacteria</taxon>
        <taxon>Rhodobacterales</taxon>
        <taxon>Roseobacteraceae</taxon>
        <taxon>Roseivivax</taxon>
    </lineage>
</organism>
<dbReference type="RefSeq" id="WP_093008826.1">
    <property type="nucleotide sequence ID" value="NZ_FOXV01000001.1"/>
</dbReference>
<gene>
    <name evidence="1" type="ORF">SAMN05421853_10182</name>
</gene>
<dbReference type="AlphaFoldDB" id="A0A1I5UP53"/>
<reference evidence="2" key="1">
    <citation type="submission" date="2016-10" db="EMBL/GenBank/DDBJ databases">
        <authorList>
            <person name="Varghese N."/>
            <person name="Submissions S."/>
        </authorList>
    </citation>
    <scope>NUCLEOTIDE SEQUENCE [LARGE SCALE GENOMIC DNA]</scope>
    <source>
        <strain evidence="2">JCM 10271</strain>
    </source>
</reference>
<dbReference type="STRING" id="93684.SAMN05421853_10182"/>
<evidence type="ECO:0000313" key="1">
    <source>
        <dbReference type="EMBL" id="SFP96857.1"/>
    </source>
</evidence>
<sequence length="208" mass="23053">MTLQNRVTPWGEIVAAPARGRLMGNRGRLHGPDKRLGKARWRGKAWISCVLDFKERHREVMAKQSYTELFFSDEAVAIAAGHRPCAECRRVAFLRFRAAMARAFPELGPAPRAADMDMLLHAARTSDAPRARVRPFDLPRGAFCEGPGGEALLIWDGSAWRWSFGGYTPFSLDPARERDVLTPAPFLAALNHGCGLDLQPDLSGKVDD</sequence>
<evidence type="ECO:0000313" key="2">
    <source>
        <dbReference type="Proteomes" id="UP000243106"/>
    </source>
</evidence>
<accession>A0A1I5UP53</accession>
<dbReference type="EMBL" id="FOXV01000001">
    <property type="protein sequence ID" value="SFP96857.1"/>
    <property type="molecule type" value="Genomic_DNA"/>
</dbReference>
<proteinExistence type="predicted"/>
<name>A0A1I5UP53_9RHOB</name>
<keyword evidence="2" id="KW-1185">Reference proteome</keyword>
<evidence type="ECO:0008006" key="3">
    <source>
        <dbReference type="Google" id="ProtNLM"/>
    </source>
</evidence>
<dbReference type="Proteomes" id="UP000243106">
    <property type="component" value="Unassembled WGS sequence"/>
</dbReference>